<organism evidence="2 3">
    <name type="scientific">Dyadobacter endophyticus</name>
    <dbReference type="NCBI Taxonomy" id="1749036"/>
    <lineage>
        <taxon>Bacteria</taxon>
        <taxon>Pseudomonadati</taxon>
        <taxon>Bacteroidota</taxon>
        <taxon>Cytophagia</taxon>
        <taxon>Cytophagales</taxon>
        <taxon>Spirosomataceae</taxon>
        <taxon>Dyadobacter</taxon>
    </lineage>
</organism>
<evidence type="ECO:0000313" key="2">
    <source>
        <dbReference type="EMBL" id="GGH20223.1"/>
    </source>
</evidence>
<evidence type="ECO:0000313" key="3">
    <source>
        <dbReference type="Proteomes" id="UP000600214"/>
    </source>
</evidence>
<evidence type="ECO:0008006" key="4">
    <source>
        <dbReference type="Google" id="ProtNLM"/>
    </source>
</evidence>
<gene>
    <name evidence="2" type="ORF">GCM10007423_00510</name>
</gene>
<accession>A0ABQ1YD78</accession>
<comment type="caution">
    <text evidence="2">The sequence shown here is derived from an EMBL/GenBank/DDBJ whole genome shotgun (WGS) entry which is preliminary data.</text>
</comment>
<sequence>MKQFTFSTNSIAAWSRGFIVASGLAAAVASPARSQCINFIANGSMETYTNCPNMSINGTINYATNWKTLNGLAGTYGQLMVNRPGECVSNKPAASWPASTALTGGSDGTNWLGGHNTENWQNTLAQPLPPGNYTFYLDAGNATGSTTTLLFYGVKSTDADFTRNPAQLMGSVVVDNVISASNPTWVTRSFNVTTSETFDRIEILNAPIAPGNVGAYTYIDNFRLSYTVDGGPDQNMCIGALATMAATGSGTWSEKPGNPTSVNIADPSSAATSISGFTSPGIYYFTWTSNGCIDEVAITVTGPVAPTIAVTAPTCETPTGSITVQTPVAGLTYTLTPGAVSNTTGTFSGLAPGSGPYTVTASDGTCVSAPSTGLSIGPLDCCESNAGTISIVP</sequence>
<feature type="signal peptide" evidence="1">
    <location>
        <begin position="1"/>
        <end position="25"/>
    </location>
</feature>
<evidence type="ECO:0000256" key="1">
    <source>
        <dbReference type="SAM" id="SignalP"/>
    </source>
</evidence>
<proteinExistence type="predicted"/>
<dbReference type="EMBL" id="BMIA01000001">
    <property type="protein sequence ID" value="GGH20223.1"/>
    <property type="molecule type" value="Genomic_DNA"/>
</dbReference>
<dbReference type="RefSeq" id="WP_188927519.1">
    <property type="nucleotide sequence ID" value="NZ_BMIA01000001.1"/>
</dbReference>
<feature type="chain" id="PRO_5046690265" description="SprB repeat-containing protein" evidence="1">
    <location>
        <begin position="26"/>
        <end position="393"/>
    </location>
</feature>
<dbReference type="Proteomes" id="UP000600214">
    <property type="component" value="Unassembled WGS sequence"/>
</dbReference>
<name>A0ABQ1YD78_9BACT</name>
<protein>
    <recommendedName>
        <fullName evidence="4">SprB repeat-containing protein</fullName>
    </recommendedName>
</protein>
<keyword evidence="3" id="KW-1185">Reference proteome</keyword>
<reference evidence="3" key="1">
    <citation type="journal article" date="2019" name="Int. J. Syst. Evol. Microbiol.">
        <title>The Global Catalogue of Microorganisms (GCM) 10K type strain sequencing project: providing services to taxonomists for standard genome sequencing and annotation.</title>
        <authorList>
            <consortium name="The Broad Institute Genomics Platform"/>
            <consortium name="The Broad Institute Genome Sequencing Center for Infectious Disease"/>
            <person name="Wu L."/>
            <person name="Ma J."/>
        </authorList>
    </citation>
    <scope>NUCLEOTIDE SEQUENCE [LARGE SCALE GENOMIC DNA]</scope>
    <source>
        <strain evidence="3">CGMCC 1.15288</strain>
    </source>
</reference>
<keyword evidence="1" id="KW-0732">Signal</keyword>